<dbReference type="PANTHER" id="PTHR10492">
    <property type="match status" value="1"/>
</dbReference>
<dbReference type="GO" id="GO:0004386">
    <property type="term" value="F:helicase activity"/>
    <property type="evidence" value="ECO:0007669"/>
    <property type="project" value="UniProtKB-KW"/>
</dbReference>
<keyword evidence="1" id="KW-0378">Hydrolase</keyword>
<dbReference type="PANTHER" id="PTHR10492:SF94">
    <property type="entry name" value="ATP-DEPENDENT DNA HELICASE"/>
    <property type="match status" value="1"/>
</dbReference>
<keyword evidence="1" id="KW-0347">Helicase</keyword>
<protein>
    <submittedName>
        <fullName evidence="1">Helitron helicase-like protein</fullName>
    </submittedName>
</protein>
<accession>A0A8H3L804</accession>
<keyword evidence="1" id="KW-0547">Nucleotide-binding</keyword>
<organism evidence="1 2">
    <name type="scientific">Rhizophagus clarus</name>
    <dbReference type="NCBI Taxonomy" id="94130"/>
    <lineage>
        <taxon>Eukaryota</taxon>
        <taxon>Fungi</taxon>
        <taxon>Fungi incertae sedis</taxon>
        <taxon>Mucoromycota</taxon>
        <taxon>Glomeromycotina</taxon>
        <taxon>Glomeromycetes</taxon>
        <taxon>Glomerales</taxon>
        <taxon>Glomeraceae</taxon>
        <taxon>Rhizophagus</taxon>
    </lineage>
</organism>
<evidence type="ECO:0000313" key="1">
    <source>
        <dbReference type="EMBL" id="GES80819.1"/>
    </source>
</evidence>
<name>A0A8H3L804_9GLOM</name>
<dbReference type="Proteomes" id="UP000615446">
    <property type="component" value="Unassembled WGS sequence"/>
</dbReference>
<comment type="caution">
    <text evidence="1">The sequence shown here is derived from an EMBL/GenBank/DDBJ whole genome shotgun (WGS) entry which is preliminary data.</text>
</comment>
<proteinExistence type="predicted"/>
<dbReference type="EMBL" id="BLAL01000053">
    <property type="protein sequence ID" value="GES80819.1"/>
    <property type="molecule type" value="Genomic_DNA"/>
</dbReference>
<gene>
    <name evidence="1" type="ORF">RCL2_000807900</name>
</gene>
<dbReference type="OrthoDB" id="2437098at2759"/>
<keyword evidence="1" id="KW-0067">ATP-binding</keyword>
<dbReference type="AlphaFoldDB" id="A0A8H3L804"/>
<reference evidence="1" key="1">
    <citation type="submission" date="2019-10" db="EMBL/GenBank/DDBJ databases">
        <title>Conservation and host-specific expression of non-tandemly repeated heterogenous ribosome RNA gene in arbuscular mycorrhizal fungi.</title>
        <authorList>
            <person name="Maeda T."/>
            <person name="Kobayashi Y."/>
            <person name="Nakagawa T."/>
            <person name="Ezawa T."/>
            <person name="Yamaguchi K."/>
            <person name="Bino T."/>
            <person name="Nishimoto Y."/>
            <person name="Shigenobu S."/>
            <person name="Kawaguchi M."/>
        </authorList>
    </citation>
    <scope>NUCLEOTIDE SEQUENCE</scope>
    <source>
        <strain evidence="1">HR1</strain>
    </source>
</reference>
<evidence type="ECO:0000313" key="2">
    <source>
        <dbReference type="Proteomes" id="UP000615446"/>
    </source>
</evidence>
<sequence length="113" mass="13284">MYMCSPRDKERFYLRTLLTQVSGATSYESVHTINGITYDTYEEAVRQLGLLDEKNNEFDKCLKEAASYQIPSKLRQLFATILLFCDPREFNASKLSEDYLDNLNEDYLFQQQQ</sequence>